<reference evidence="3" key="1">
    <citation type="journal article" date="2019" name="Int. J. Syst. Evol. Microbiol.">
        <title>The Global Catalogue of Microorganisms (GCM) 10K type strain sequencing project: providing services to taxonomists for standard genome sequencing and annotation.</title>
        <authorList>
            <consortium name="The Broad Institute Genomics Platform"/>
            <consortium name="The Broad Institute Genome Sequencing Center for Infectious Disease"/>
            <person name="Wu L."/>
            <person name="Ma J."/>
        </authorList>
    </citation>
    <scope>NUCLEOTIDE SEQUENCE [LARGE SCALE GENOMIC DNA]</scope>
    <source>
        <strain evidence="3">JCM 16548</strain>
    </source>
</reference>
<evidence type="ECO:0000256" key="1">
    <source>
        <dbReference type="SAM" id="MobiDB-lite"/>
    </source>
</evidence>
<feature type="compositionally biased region" description="Acidic residues" evidence="1">
    <location>
        <begin position="1"/>
        <end position="14"/>
    </location>
</feature>
<dbReference type="Proteomes" id="UP001500051">
    <property type="component" value="Unassembled WGS sequence"/>
</dbReference>
<evidence type="ECO:0008006" key="4">
    <source>
        <dbReference type="Google" id="ProtNLM"/>
    </source>
</evidence>
<gene>
    <name evidence="2" type="ORF">GCM10022204_27070</name>
</gene>
<protein>
    <recommendedName>
        <fullName evidence="4">DUF4913 domain-containing protein</fullName>
    </recommendedName>
</protein>
<name>A0ABP7DQA9_9ACTN</name>
<evidence type="ECO:0000313" key="2">
    <source>
        <dbReference type="EMBL" id="GAA3707698.1"/>
    </source>
</evidence>
<dbReference type="EMBL" id="BAAAYX010000011">
    <property type="protein sequence ID" value="GAA3707698.1"/>
    <property type="molecule type" value="Genomic_DNA"/>
</dbReference>
<feature type="region of interest" description="Disordered" evidence="1">
    <location>
        <begin position="1"/>
        <end position="30"/>
    </location>
</feature>
<proteinExistence type="predicted"/>
<evidence type="ECO:0000313" key="3">
    <source>
        <dbReference type="Proteomes" id="UP001500051"/>
    </source>
</evidence>
<keyword evidence="3" id="KW-1185">Reference proteome</keyword>
<organism evidence="2 3">
    <name type="scientific">Microlunatus aurantiacus</name>
    <dbReference type="NCBI Taxonomy" id="446786"/>
    <lineage>
        <taxon>Bacteria</taxon>
        <taxon>Bacillati</taxon>
        <taxon>Actinomycetota</taxon>
        <taxon>Actinomycetes</taxon>
        <taxon>Propionibacteriales</taxon>
        <taxon>Propionibacteriaceae</taxon>
        <taxon>Microlunatus</taxon>
    </lineage>
</organism>
<dbReference type="Pfam" id="PF16259">
    <property type="entry name" value="DUF4913"/>
    <property type="match status" value="1"/>
</dbReference>
<comment type="caution">
    <text evidence="2">The sequence shown here is derived from an EMBL/GenBank/DDBJ whole genome shotgun (WGS) entry which is preliminary data.</text>
</comment>
<dbReference type="RefSeq" id="WP_344812917.1">
    <property type="nucleotide sequence ID" value="NZ_BAAAYX010000011.1"/>
</dbReference>
<sequence length="231" mass="25500">MTYDFDDEPDDDGTLDSREPDDSPVVGPADPLFGGIDVAALAAELIGPAVQKAVAKKLDELATEAVSEALSADVLDQLRAEADEAAESVLHGSSGAGDATPPLYYGSTNEFFREHLRHIYKRKIDGTHTFWSPRWWTSAEAIARLEALWRAWEHLRLDPSTGPSVWWRDHADPHMSMLMSSIGPFSKEINETATVLQPLPHEEPPEGLFPDVRVDTVALDGLPDLVRDLHR</sequence>
<accession>A0ABP7DQA9</accession>
<dbReference type="InterPro" id="IPR032584">
    <property type="entry name" value="DUF4913"/>
</dbReference>